<evidence type="ECO:0000313" key="2">
    <source>
        <dbReference type="EMBL" id="RMI35866.1"/>
    </source>
</evidence>
<proteinExistence type="predicted"/>
<dbReference type="InterPro" id="IPR009956">
    <property type="entry name" value="Post-segregation_anti-tox_CcdA"/>
</dbReference>
<comment type="caution">
    <text evidence="2">The sequence shown here is derived from an EMBL/GenBank/DDBJ whole genome shotgun (WGS) entry which is preliminary data.</text>
</comment>
<evidence type="ECO:0000256" key="1">
    <source>
        <dbReference type="ARBA" id="ARBA00022649"/>
    </source>
</evidence>
<organism evidence="2 3">
    <name type="scientific">Nocardia stercoris</name>
    <dbReference type="NCBI Taxonomy" id="2483361"/>
    <lineage>
        <taxon>Bacteria</taxon>
        <taxon>Bacillati</taxon>
        <taxon>Actinomycetota</taxon>
        <taxon>Actinomycetes</taxon>
        <taxon>Mycobacteriales</taxon>
        <taxon>Nocardiaceae</taxon>
        <taxon>Nocardia</taxon>
    </lineage>
</organism>
<keyword evidence="3" id="KW-1185">Reference proteome</keyword>
<protein>
    <submittedName>
        <fullName evidence="2">Antitoxin</fullName>
    </submittedName>
</protein>
<name>A0A3M2LFJ5_9NOCA</name>
<accession>A0A3M2LFJ5</accession>
<dbReference type="Pfam" id="PF07362">
    <property type="entry name" value="CcdA"/>
    <property type="match status" value="1"/>
</dbReference>
<evidence type="ECO:0000313" key="3">
    <source>
        <dbReference type="Proteomes" id="UP000279275"/>
    </source>
</evidence>
<sequence>MSRLNIYMPDELAERARERGLNISALAQAAVTAELARNATADWLAEIPVHTDRPNSTHATALDALDAARDELGW</sequence>
<reference evidence="2 3" key="1">
    <citation type="submission" date="2018-10" db="EMBL/GenBank/DDBJ databases">
        <title>Isolation from cow dung.</title>
        <authorList>
            <person name="Ling L."/>
        </authorList>
    </citation>
    <scope>NUCLEOTIDE SEQUENCE [LARGE SCALE GENOMIC DNA]</scope>
    <source>
        <strain evidence="2 3">NEAU-LL90</strain>
    </source>
</reference>
<gene>
    <name evidence="2" type="ORF">EBN03_05110</name>
</gene>
<keyword evidence="1" id="KW-1277">Toxin-antitoxin system</keyword>
<dbReference type="EMBL" id="RFFH01000001">
    <property type="protein sequence ID" value="RMI35866.1"/>
    <property type="molecule type" value="Genomic_DNA"/>
</dbReference>
<dbReference type="Proteomes" id="UP000279275">
    <property type="component" value="Unassembled WGS sequence"/>
</dbReference>
<dbReference type="RefSeq" id="WP_122186835.1">
    <property type="nucleotide sequence ID" value="NZ_RFFH01000001.1"/>
</dbReference>
<dbReference type="AlphaFoldDB" id="A0A3M2LFJ5"/>